<name>A0A3N1XGN6_9FIRM</name>
<keyword evidence="2" id="KW-1185">Reference proteome</keyword>
<dbReference type="RefSeq" id="WP_123610238.1">
    <property type="nucleotide sequence ID" value="NZ_RJVG01000009.1"/>
</dbReference>
<dbReference type="AlphaFoldDB" id="A0A3N1XGN6"/>
<accession>A0A3N1XGN6</accession>
<dbReference type="EMBL" id="RJVG01000009">
    <property type="protein sequence ID" value="ROR25876.1"/>
    <property type="molecule type" value="Genomic_DNA"/>
</dbReference>
<reference evidence="1 2" key="1">
    <citation type="submission" date="2018-11" db="EMBL/GenBank/DDBJ databases">
        <title>Genomic Encyclopedia of Type Strains, Phase IV (KMG-IV): sequencing the most valuable type-strain genomes for metagenomic binning, comparative biology and taxonomic classification.</title>
        <authorList>
            <person name="Goeker M."/>
        </authorList>
    </citation>
    <scope>NUCLEOTIDE SEQUENCE [LARGE SCALE GENOMIC DNA]</scope>
    <source>
        <strain evidence="1 2">DSM 26537</strain>
    </source>
</reference>
<gene>
    <name evidence="1" type="ORF">EDD66_10986</name>
</gene>
<comment type="caution">
    <text evidence="1">The sequence shown here is derived from an EMBL/GenBank/DDBJ whole genome shotgun (WGS) entry which is preliminary data.</text>
</comment>
<evidence type="ECO:0000313" key="1">
    <source>
        <dbReference type="EMBL" id="ROR25876.1"/>
    </source>
</evidence>
<proteinExistence type="predicted"/>
<dbReference type="Proteomes" id="UP000273083">
    <property type="component" value="Unassembled WGS sequence"/>
</dbReference>
<evidence type="ECO:0000313" key="2">
    <source>
        <dbReference type="Proteomes" id="UP000273083"/>
    </source>
</evidence>
<protein>
    <submittedName>
        <fullName evidence="1">Uncharacterized protein</fullName>
    </submittedName>
</protein>
<organism evidence="1 2">
    <name type="scientific">Mobilisporobacter senegalensis</name>
    <dbReference type="NCBI Taxonomy" id="1329262"/>
    <lineage>
        <taxon>Bacteria</taxon>
        <taxon>Bacillati</taxon>
        <taxon>Bacillota</taxon>
        <taxon>Clostridia</taxon>
        <taxon>Lachnospirales</taxon>
        <taxon>Lachnospiraceae</taxon>
        <taxon>Mobilisporobacter</taxon>
    </lineage>
</organism>
<sequence>MKIKIDLGLSQIKNNIIVDFKASSIKHFDVDIDLDDNTSLKITQDYIIIESITKSEFLKGFDQMKKLLIIILLGNA</sequence>